<feature type="domain" description="RRM" evidence="4">
    <location>
        <begin position="256"/>
        <end position="339"/>
    </location>
</feature>
<accession>A0A8X7W389</accession>
<keyword evidence="1" id="KW-0507">mRNA processing</keyword>
<evidence type="ECO:0000256" key="2">
    <source>
        <dbReference type="ARBA" id="ARBA00022884"/>
    </source>
</evidence>
<dbReference type="InterPro" id="IPR050825">
    <property type="entry name" value="RBM42_RBP45_47-like"/>
</dbReference>
<keyword evidence="2 3" id="KW-0694">RNA-binding</keyword>
<feature type="domain" description="RRM" evidence="4">
    <location>
        <begin position="346"/>
        <end position="426"/>
    </location>
</feature>
<name>A0A8X7W389_BRACI</name>
<dbReference type="SUPFAM" id="SSF54928">
    <property type="entry name" value="RNA-binding domain, RBD"/>
    <property type="match status" value="1"/>
</dbReference>
<dbReference type="PROSITE" id="PS51806">
    <property type="entry name" value="DOG1"/>
    <property type="match status" value="1"/>
</dbReference>
<dbReference type="GO" id="GO:0003729">
    <property type="term" value="F:mRNA binding"/>
    <property type="evidence" value="ECO:0007669"/>
    <property type="project" value="InterPro"/>
</dbReference>
<dbReference type="SMART" id="SM00360">
    <property type="entry name" value="RRM"/>
    <property type="match status" value="2"/>
</dbReference>
<dbReference type="OrthoDB" id="1105421at2759"/>
<dbReference type="PROSITE" id="PS50102">
    <property type="entry name" value="RRM"/>
    <property type="match status" value="2"/>
</dbReference>
<organism evidence="6 7">
    <name type="scientific">Brassica carinata</name>
    <name type="common">Ethiopian mustard</name>
    <name type="synonym">Abyssinian cabbage</name>
    <dbReference type="NCBI Taxonomy" id="52824"/>
    <lineage>
        <taxon>Eukaryota</taxon>
        <taxon>Viridiplantae</taxon>
        <taxon>Streptophyta</taxon>
        <taxon>Embryophyta</taxon>
        <taxon>Tracheophyta</taxon>
        <taxon>Spermatophyta</taxon>
        <taxon>Magnoliopsida</taxon>
        <taxon>eudicotyledons</taxon>
        <taxon>Gunneridae</taxon>
        <taxon>Pentapetalae</taxon>
        <taxon>rosids</taxon>
        <taxon>malvids</taxon>
        <taxon>Brassicales</taxon>
        <taxon>Brassicaceae</taxon>
        <taxon>Brassiceae</taxon>
        <taxon>Brassica</taxon>
    </lineage>
</organism>
<sequence>MESSRFSSKRPLTVNELYAEWSKNLTNYCLPLLGESIRSDPSAVVPDTDVDNVIYYLIKHYETLSTSSDKDTIRNILFPSGNETQLFFIGDIHPCLFTCLIRSLIDPTWKDEEVRRIDEIERRMMLSVSDLMEQMSKAQFHFIARVSKNWVAATEASSSAVDEAAKEEKEELVRIFAAANSLRKSVLKEIFKATTGIQAALFLESLCQFLAGFKEDQYSPQQHTPEPSLSHYLENNNNNMEEEQQHTSEPDESQNRTLWIGNVGDRTETEYIYRCFAETGEVVSIHFPTYRVAGVNRIGYGFIEFISPDAAERALQKYNNTFIPELVPPRRFILKWAMMTKKKTRASVFISDLADDVTDDMLLKTFTDHGYSSAISAMVSTDAATGRSRGCGCVRFSDQGQMLLAVERMNGVECSNRPMRIAPRRRNKNYLCL</sequence>
<dbReference type="InterPro" id="IPR025422">
    <property type="entry name" value="TGA_domain"/>
</dbReference>
<keyword evidence="7" id="KW-1185">Reference proteome</keyword>
<proteinExistence type="predicted"/>
<evidence type="ECO:0000313" key="6">
    <source>
        <dbReference type="EMBL" id="KAG2322256.1"/>
    </source>
</evidence>
<dbReference type="Pfam" id="PF00076">
    <property type="entry name" value="RRM_1"/>
    <property type="match status" value="2"/>
</dbReference>
<evidence type="ECO:0000259" key="5">
    <source>
        <dbReference type="PROSITE" id="PS51806"/>
    </source>
</evidence>
<protein>
    <submittedName>
        <fullName evidence="6">Uncharacterized protein</fullName>
    </submittedName>
</protein>
<dbReference type="InterPro" id="IPR035979">
    <property type="entry name" value="RBD_domain_sf"/>
</dbReference>
<evidence type="ECO:0000259" key="4">
    <source>
        <dbReference type="PROSITE" id="PS50102"/>
    </source>
</evidence>
<evidence type="ECO:0000256" key="1">
    <source>
        <dbReference type="ARBA" id="ARBA00022664"/>
    </source>
</evidence>
<comment type="caution">
    <text evidence="6">The sequence shown here is derived from an EMBL/GenBank/DDBJ whole genome shotgun (WGS) entry which is preliminary data.</text>
</comment>
<dbReference type="GO" id="GO:0043565">
    <property type="term" value="F:sequence-specific DNA binding"/>
    <property type="evidence" value="ECO:0007669"/>
    <property type="project" value="InterPro"/>
</dbReference>
<dbReference type="PANTHER" id="PTHR47640:SF48">
    <property type="entry name" value="POLYADENYLATE-BINDING PROTEIN RBP45B"/>
    <property type="match status" value="1"/>
</dbReference>
<dbReference type="Proteomes" id="UP000886595">
    <property type="component" value="Unassembled WGS sequence"/>
</dbReference>
<evidence type="ECO:0000256" key="3">
    <source>
        <dbReference type="PROSITE-ProRule" id="PRU00176"/>
    </source>
</evidence>
<gene>
    <name evidence="6" type="ORF">Bca52824_015469</name>
</gene>
<feature type="domain" description="DOG1" evidence="5">
    <location>
        <begin position="11"/>
        <end position="223"/>
    </location>
</feature>
<dbReference type="AlphaFoldDB" id="A0A8X7W389"/>
<dbReference type="PANTHER" id="PTHR47640">
    <property type="entry name" value="TRNA SELENOCYSTEINE 1-ASSOCIATED PROTEIN 1-RELATED-RELATED"/>
    <property type="match status" value="1"/>
</dbReference>
<dbReference type="InterPro" id="IPR012677">
    <property type="entry name" value="Nucleotide-bd_a/b_plait_sf"/>
</dbReference>
<reference evidence="6 7" key="1">
    <citation type="submission" date="2020-02" db="EMBL/GenBank/DDBJ databases">
        <authorList>
            <person name="Ma Q."/>
            <person name="Huang Y."/>
            <person name="Song X."/>
            <person name="Pei D."/>
        </authorList>
    </citation>
    <scope>NUCLEOTIDE SEQUENCE [LARGE SCALE GENOMIC DNA]</scope>
    <source>
        <strain evidence="6">Sxm20200214</strain>
        <tissue evidence="6">Leaf</tissue>
    </source>
</reference>
<evidence type="ECO:0000313" key="7">
    <source>
        <dbReference type="Proteomes" id="UP000886595"/>
    </source>
</evidence>
<dbReference type="GO" id="GO:0006397">
    <property type="term" value="P:mRNA processing"/>
    <property type="evidence" value="ECO:0007669"/>
    <property type="project" value="UniProtKB-KW"/>
</dbReference>
<dbReference type="Gene3D" id="3.30.70.330">
    <property type="match status" value="2"/>
</dbReference>
<dbReference type="InterPro" id="IPR000504">
    <property type="entry name" value="RRM_dom"/>
</dbReference>
<dbReference type="GO" id="GO:0005829">
    <property type="term" value="C:cytosol"/>
    <property type="evidence" value="ECO:0007669"/>
    <property type="project" value="TreeGrafter"/>
</dbReference>
<dbReference type="GO" id="GO:0006351">
    <property type="term" value="P:DNA-templated transcription"/>
    <property type="evidence" value="ECO:0007669"/>
    <property type="project" value="InterPro"/>
</dbReference>
<dbReference type="EMBL" id="JAAMPC010000003">
    <property type="protein sequence ID" value="KAG2322256.1"/>
    <property type="molecule type" value="Genomic_DNA"/>
</dbReference>